<reference evidence="12" key="1">
    <citation type="submission" date="2018-05" db="EMBL/GenBank/DDBJ databases">
        <authorList>
            <person name="Lanie J.A."/>
            <person name="Ng W.-L."/>
            <person name="Kazmierczak K.M."/>
            <person name="Andrzejewski T.M."/>
            <person name="Davidsen T.M."/>
            <person name="Wayne K.J."/>
            <person name="Tettelin H."/>
            <person name="Glass J.I."/>
            <person name="Rusch D."/>
            <person name="Podicherti R."/>
            <person name="Tsui H.-C.T."/>
            <person name="Winkler M.E."/>
        </authorList>
    </citation>
    <scope>NUCLEOTIDE SEQUENCE</scope>
</reference>
<dbReference type="PROSITE" id="PS00211">
    <property type="entry name" value="ABC_TRANSPORTER_1"/>
    <property type="match status" value="1"/>
</dbReference>
<proteinExistence type="predicted"/>
<keyword evidence="8 9" id="KW-0472">Membrane</keyword>
<evidence type="ECO:0000256" key="3">
    <source>
        <dbReference type="ARBA" id="ARBA00022475"/>
    </source>
</evidence>
<keyword evidence="2" id="KW-0813">Transport</keyword>
<dbReference type="PANTHER" id="PTHR43394:SF1">
    <property type="entry name" value="ATP-BINDING CASSETTE SUB-FAMILY B MEMBER 10, MITOCHONDRIAL"/>
    <property type="match status" value="1"/>
</dbReference>
<dbReference type="CDD" id="cd18543">
    <property type="entry name" value="ABC_6TM_Rv0194_D1_like"/>
    <property type="match status" value="1"/>
</dbReference>
<organism evidence="12">
    <name type="scientific">marine metagenome</name>
    <dbReference type="NCBI Taxonomy" id="408172"/>
    <lineage>
        <taxon>unclassified sequences</taxon>
        <taxon>metagenomes</taxon>
        <taxon>ecological metagenomes</taxon>
    </lineage>
</organism>
<dbReference type="PROSITE" id="PS50929">
    <property type="entry name" value="ABC_TM1F"/>
    <property type="match status" value="1"/>
</dbReference>
<evidence type="ECO:0000256" key="4">
    <source>
        <dbReference type="ARBA" id="ARBA00022692"/>
    </source>
</evidence>
<keyword evidence="3" id="KW-1003">Cell membrane</keyword>
<dbReference type="SMART" id="SM00382">
    <property type="entry name" value="AAA"/>
    <property type="match status" value="1"/>
</dbReference>
<dbReference type="FunFam" id="3.40.50.300:FF:000299">
    <property type="entry name" value="ABC transporter ATP-binding protein/permease"/>
    <property type="match status" value="1"/>
</dbReference>
<accession>A0A381Y076</accession>
<feature type="transmembrane region" description="Helical" evidence="9">
    <location>
        <begin position="106"/>
        <end position="125"/>
    </location>
</feature>
<feature type="transmembrane region" description="Helical" evidence="9">
    <location>
        <begin position="255"/>
        <end position="276"/>
    </location>
</feature>
<evidence type="ECO:0000256" key="6">
    <source>
        <dbReference type="ARBA" id="ARBA00022840"/>
    </source>
</evidence>
<dbReference type="PANTHER" id="PTHR43394">
    <property type="entry name" value="ATP-DEPENDENT PERMEASE MDL1, MITOCHONDRIAL"/>
    <property type="match status" value="1"/>
</dbReference>
<protein>
    <recommendedName>
        <fullName evidence="13">ABC transporter ATP-binding protein</fullName>
    </recommendedName>
</protein>
<evidence type="ECO:0000256" key="7">
    <source>
        <dbReference type="ARBA" id="ARBA00022989"/>
    </source>
</evidence>
<evidence type="ECO:0000256" key="8">
    <source>
        <dbReference type="ARBA" id="ARBA00023136"/>
    </source>
</evidence>
<dbReference type="Pfam" id="PF00005">
    <property type="entry name" value="ABC_tran"/>
    <property type="match status" value="1"/>
</dbReference>
<keyword evidence="6" id="KW-0067">ATP-binding</keyword>
<feature type="transmembrane region" description="Helical" evidence="9">
    <location>
        <begin position="131"/>
        <end position="150"/>
    </location>
</feature>
<feature type="domain" description="ABC transporter" evidence="10">
    <location>
        <begin position="312"/>
        <end position="548"/>
    </location>
</feature>
<gene>
    <name evidence="12" type="ORF">METZ01_LOCUS123303</name>
</gene>
<dbReference type="PROSITE" id="PS50893">
    <property type="entry name" value="ABC_TRANSPORTER_2"/>
    <property type="match status" value="1"/>
</dbReference>
<dbReference type="GO" id="GO:0016887">
    <property type="term" value="F:ATP hydrolysis activity"/>
    <property type="evidence" value="ECO:0007669"/>
    <property type="project" value="InterPro"/>
</dbReference>
<dbReference type="InterPro" id="IPR003439">
    <property type="entry name" value="ABC_transporter-like_ATP-bd"/>
</dbReference>
<dbReference type="SUPFAM" id="SSF52540">
    <property type="entry name" value="P-loop containing nucleoside triphosphate hydrolases"/>
    <property type="match status" value="1"/>
</dbReference>
<evidence type="ECO:0008006" key="13">
    <source>
        <dbReference type="Google" id="ProtNLM"/>
    </source>
</evidence>
<keyword evidence="7 9" id="KW-1133">Transmembrane helix</keyword>
<evidence type="ECO:0000313" key="12">
    <source>
        <dbReference type="EMBL" id="SVA70449.1"/>
    </source>
</evidence>
<evidence type="ECO:0000259" key="10">
    <source>
        <dbReference type="PROSITE" id="PS50893"/>
    </source>
</evidence>
<dbReference type="InterPro" id="IPR039421">
    <property type="entry name" value="Type_1_exporter"/>
</dbReference>
<keyword evidence="5" id="KW-0547">Nucleotide-binding</keyword>
<name>A0A381Y076_9ZZZZ</name>
<dbReference type="SUPFAM" id="SSF90123">
    <property type="entry name" value="ABC transporter transmembrane region"/>
    <property type="match status" value="1"/>
</dbReference>
<feature type="transmembrane region" description="Helical" evidence="9">
    <location>
        <begin position="225"/>
        <end position="243"/>
    </location>
</feature>
<dbReference type="AlphaFoldDB" id="A0A381Y076"/>
<evidence type="ECO:0000256" key="2">
    <source>
        <dbReference type="ARBA" id="ARBA00022448"/>
    </source>
</evidence>
<dbReference type="Gene3D" id="1.20.1560.10">
    <property type="entry name" value="ABC transporter type 1, transmembrane domain"/>
    <property type="match status" value="1"/>
</dbReference>
<evidence type="ECO:0000256" key="5">
    <source>
        <dbReference type="ARBA" id="ARBA00022741"/>
    </source>
</evidence>
<dbReference type="InterPro" id="IPR017871">
    <property type="entry name" value="ABC_transporter-like_CS"/>
</dbReference>
<dbReference type="InterPro" id="IPR003593">
    <property type="entry name" value="AAA+_ATPase"/>
</dbReference>
<dbReference type="EMBL" id="UINC01017035">
    <property type="protein sequence ID" value="SVA70449.1"/>
    <property type="molecule type" value="Genomic_DNA"/>
</dbReference>
<comment type="subcellular location">
    <subcellularLocation>
        <location evidence="1">Cell membrane</location>
        <topology evidence="1">Multi-pass membrane protein</topology>
    </subcellularLocation>
</comment>
<evidence type="ECO:0000259" key="11">
    <source>
        <dbReference type="PROSITE" id="PS50929"/>
    </source>
</evidence>
<dbReference type="InterPro" id="IPR036640">
    <property type="entry name" value="ABC1_TM_sf"/>
</dbReference>
<dbReference type="Gene3D" id="3.40.50.300">
    <property type="entry name" value="P-loop containing nucleotide triphosphate hydrolases"/>
    <property type="match status" value="1"/>
</dbReference>
<dbReference type="GO" id="GO:0005524">
    <property type="term" value="F:ATP binding"/>
    <property type="evidence" value="ECO:0007669"/>
    <property type="project" value="UniProtKB-KW"/>
</dbReference>
<dbReference type="Pfam" id="PF00664">
    <property type="entry name" value="ABC_membrane"/>
    <property type="match status" value="1"/>
</dbReference>
<evidence type="ECO:0000256" key="1">
    <source>
        <dbReference type="ARBA" id="ARBA00004651"/>
    </source>
</evidence>
<feature type="transmembrane region" description="Helical" evidence="9">
    <location>
        <begin position="35"/>
        <end position="54"/>
    </location>
</feature>
<evidence type="ECO:0000256" key="9">
    <source>
        <dbReference type="SAM" id="Phobius"/>
    </source>
</evidence>
<dbReference type="InterPro" id="IPR011527">
    <property type="entry name" value="ABC1_TM_dom"/>
</dbReference>
<feature type="domain" description="ABC transmembrane type-1" evidence="11">
    <location>
        <begin position="1"/>
        <end position="278"/>
    </location>
</feature>
<sequence>MACGLVGLLVQVSVPMVLRRAIDVALDQPSGGLYGYVWVLLGMAVAAFGLRFTYRYLLFMTAYRIETDLRSLIYHHLTRLPFSFYDRVASGDVISRANSDIRSIQLLLAFGPLWALAATSFVMAFGLMLSIHVPLALAAVAGMPLVYVLAQRMRDHVFPLSWVTQGRMAEVAMVVDENISGTRIVKSFAAEADQIAVLSRAAGRLRWSATALIDARARFNPAIEAIPRLGMAVVLLYGGWLAIDGQVGVGTLLAFSTYVIMISVPFRMLGFVLLQYQRAAASSMRIFEILDEDPVIRDRPGARPVGDAAGRIEFRDVRFAYPGGDNPVVLDGFSLTVEAGETVALVGRTGCGKSTVARLIPRFYDVDAGAVLVDGVDVRDLTVESLRHHVSQVPDEPFLFSESIRDNVAFSRPDAPLDEVVRATTAAGADGFVTDLEHSWDEVVGERGYTLSGGQRQRIAIARTLLANPRVLILDDATSAVDVEVEATIHAALRELLADRTTIVIAHRLSTISLADRVVLIEDGRVVAEGTHRHLLASDARYEAILASGNERANL</sequence>
<dbReference type="GO" id="GO:0005886">
    <property type="term" value="C:plasma membrane"/>
    <property type="evidence" value="ECO:0007669"/>
    <property type="project" value="UniProtKB-SubCell"/>
</dbReference>
<dbReference type="GO" id="GO:0015421">
    <property type="term" value="F:ABC-type oligopeptide transporter activity"/>
    <property type="evidence" value="ECO:0007669"/>
    <property type="project" value="TreeGrafter"/>
</dbReference>
<dbReference type="InterPro" id="IPR027417">
    <property type="entry name" value="P-loop_NTPase"/>
</dbReference>
<keyword evidence="4 9" id="KW-0812">Transmembrane</keyword>